<dbReference type="RefSeq" id="XP_025362793.1">
    <property type="nucleotide sequence ID" value="XM_025504395.1"/>
</dbReference>
<feature type="transmembrane region" description="Helical" evidence="6">
    <location>
        <begin position="372"/>
        <end position="392"/>
    </location>
</feature>
<evidence type="ECO:0000256" key="3">
    <source>
        <dbReference type="ARBA" id="ARBA00022692"/>
    </source>
</evidence>
<comment type="similarity">
    <text evidence="2">Belongs to the amino acid/polyamine transporter 2 family.</text>
</comment>
<feature type="transmembrane region" description="Helical" evidence="6">
    <location>
        <begin position="26"/>
        <end position="47"/>
    </location>
</feature>
<feature type="transmembrane region" description="Helical" evidence="6">
    <location>
        <begin position="59"/>
        <end position="80"/>
    </location>
</feature>
<reference evidence="8 9" key="1">
    <citation type="journal article" date="2018" name="Mol. Biol. Evol.">
        <title>Broad Genomic Sampling Reveals a Smut Pathogenic Ancestry of the Fungal Clade Ustilaginomycotina.</title>
        <authorList>
            <person name="Kijpornyongpan T."/>
            <person name="Mondo S.J."/>
            <person name="Barry K."/>
            <person name="Sandor L."/>
            <person name="Lee J."/>
            <person name="Lipzen A."/>
            <person name="Pangilinan J."/>
            <person name="LaButti K."/>
            <person name="Hainaut M."/>
            <person name="Henrissat B."/>
            <person name="Grigoriev I.V."/>
            <person name="Spatafora J.W."/>
            <person name="Aime M.C."/>
        </authorList>
    </citation>
    <scope>NUCLEOTIDE SEQUENCE [LARGE SCALE GENOMIC DNA]</scope>
    <source>
        <strain evidence="8 9">MCA 5214</strain>
    </source>
</reference>
<keyword evidence="4 6" id="KW-1133">Transmembrane helix</keyword>
<organism evidence="8 9">
    <name type="scientific">Jaminaea rosea</name>
    <dbReference type="NCBI Taxonomy" id="1569628"/>
    <lineage>
        <taxon>Eukaryota</taxon>
        <taxon>Fungi</taxon>
        <taxon>Dikarya</taxon>
        <taxon>Basidiomycota</taxon>
        <taxon>Ustilaginomycotina</taxon>
        <taxon>Exobasidiomycetes</taxon>
        <taxon>Microstromatales</taxon>
        <taxon>Microstromatales incertae sedis</taxon>
        <taxon>Jaminaea</taxon>
    </lineage>
</organism>
<dbReference type="OrthoDB" id="40134at2759"/>
<evidence type="ECO:0000259" key="7">
    <source>
        <dbReference type="Pfam" id="PF01490"/>
    </source>
</evidence>
<evidence type="ECO:0000256" key="4">
    <source>
        <dbReference type="ARBA" id="ARBA00022989"/>
    </source>
</evidence>
<gene>
    <name evidence="8" type="ORF">BDZ90DRAFT_219306</name>
</gene>
<evidence type="ECO:0000313" key="9">
    <source>
        <dbReference type="Proteomes" id="UP000245884"/>
    </source>
</evidence>
<dbReference type="GO" id="GO:0016020">
    <property type="term" value="C:membrane"/>
    <property type="evidence" value="ECO:0007669"/>
    <property type="project" value="UniProtKB-SubCell"/>
</dbReference>
<comment type="subcellular location">
    <subcellularLocation>
        <location evidence="1">Membrane</location>
        <topology evidence="1">Multi-pass membrane protein</topology>
    </subcellularLocation>
</comment>
<dbReference type="PANTHER" id="PTHR22950:SF461">
    <property type="entry name" value="AMINO ACID TRANSPORTER TRANSMEMBRANE DOMAIN-CONTAINING PROTEIN"/>
    <property type="match status" value="1"/>
</dbReference>
<protein>
    <recommendedName>
        <fullName evidence="7">Amino acid transporter transmembrane domain-containing protein</fullName>
    </recommendedName>
</protein>
<evidence type="ECO:0000256" key="1">
    <source>
        <dbReference type="ARBA" id="ARBA00004141"/>
    </source>
</evidence>
<dbReference type="Proteomes" id="UP000245884">
    <property type="component" value="Unassembled WGS sequence"/>
</dbReference>
<evidence type="ECO:0000256" key="5">
    <source>
        <dbReference type="ARBA" id="ARBA00023136"/>
    </source>
</evidence>
<feature type="transmembrane region" description="Helical" evidence="6">
    <location>
        <begin position="300"/>
        <end position="324"/>
    </location>
</feature>
<dbReference type="STRING" id="1569628.A0A316UV21"/>
<dbReference type="AlphaFoldDB" id="A0A316UV21"/>
<feature type="transmembrane region" description="Helical" evidence="6">
    <location>
        <begin position="345"/>
        <end position="366"/>
    </location>
</feature>
<keyword evidence="5 6" id="KW-0472">Membrane</keyword>
<dbReference type="Pfam" id="PF01490">
    <property type="entry name" value="Aa_trans"/>
    <property type="match status" value="1"/>
</dbReference>
<name>A0A316UV21_9BASI</name>
<feature type="transmembrane region" description="Helical" evidence="6">
    <location>
        <begin position="140"/>
        <end position="159"/>
    </location>
</feature>
<dbReference type="PANTHER" id="PTHR22950">
    <property type="entry name" value="AMINO ACID TRANSPORTER"/>
    <property type="match status" value="1"/>
</dbReference>
<dbReference type="GeneID" id="37026218"/>
<dbReference type="EMBL" id="KZ819666">
    <property type="protein sequence ID" value="PWN28181.1"/>
    <property type="molecule type" value="Genomic_DNA"/>
</dbReference>
<proteinExistence type="inferred from homology"/>
<evidence type="ECO:0000256" key="2">
    <source>
        <dbReference type="ARBA" id="ARBA00008066"/>
    </source>
</evidence>
<feature type="transmembrane region" description="Helical" evidence="6">
    <location>
        <begin position="258"/>
        <end position="280"/>
    </location>
</feature>
<dbReference type="InterPro" id="IPR013057">
    <property type="entry name" value="AA_transpt_TM"/>
</dbReference>
<keyword evidence="9" id="KW-1185">Reference proteome</keyword>
<sequence length="486" mass="53346">MSLSVEDGIDESTAKELQNRRALRKVSAVTATYLILTDILGPFSTPYGFRELGYAPGTLLYFFLAIAAWYCGNLLSVLYLRLDSDRLPVRNYGQLTGRIFGAPGRALSDVLMIIQLVVNCGTILLSNAQSMAQIIDNAPGNHHLCFVVVILIFLIISLLLSPVRSLRGVGFFSNVSVFLNVVLIFATIGFVTTSPPNYEAAKASYGIDRAPVMAVAFVQQALEAKVNGVMNLVFSYGGAMVFVDFLSEMKRPWDFWKAMSFAQTFIFCLYILIGLVVYSQQGQFTQSLAYYGVSPYSMQTFGNVVGFTTGTIAALLYGNIAVKLCYSTIVERWCKGPALMTQRGWAFWGLCNAVFWPLAFVIGGAIPQIQTIAGIVAAVCILQFSYTFPFLLKWGMDMQILAMAEDEAYTPGTTPRRRDGWTSVSRWRRALFTGSLKQQVMNWAHLVLFLASLSMACLGMWGSGLSIKETFAVAQATSFGCASPGS</sequence>
<accession>A0A316UV21</accession>
<evidence type="ECO:0000313" key="8">
    <source>
        <dbReference type="EMBL" id="PWN28181.1"/>
    </source>
</evidence>
<feature type="transmembrane region" description="Helical" evidence="6">
    <location>
        <begin position="228"/>
        <end position="246"/>
    </location>
</feature>
<feature type="transmembrane region" description="Helical" evidence="6">
    <location>
        <begin position="106"/>
        <end position="128"/>
    </location>
</feature>
<keyword evidence="3 6" id="KW-0812">Transmembrane</keyword>
<evidence type="ECO:0000256" key="6">
    <source>
        <dbReference type="SAM" id="Phobius"/>
    </source>
</evidence>
<dbReference type="GO" id="GO:0015179">
    <property type="term" value="F:L-amino acid transmembrane transporter activity"/>
    <property type="evidence" value="ECO:0007669"/>
    <property type="project" value="TreeGrafter"/>
</dbReference>
<feature type="transmembrane region" description="Helical" evidence="6">
    <location>
        <begin position="443"/>
        <end position="461"/>
    </location>
</feature>
<feature type="transmembrane region" description="Helical" evidence="6">
    <location>
        <begin position="171"/>
        <end position="191"/>
    </location>
</feature>
<feature type="domain" description="Amino acid transporter transmembrane" evidence="7">
    <location>
        <begin position="25"/>
        <end position="392"/>
    </location>
</feature>